<dbReference type="SUPFAM" id="SSF53474">
    <property type="entry name" value="alpha/beta-Hydrolases"/>
    <property type="match status" value="1"/>
</dbReference>
<dbReference type="GO" id="GO:0003847">
    <property type="term" value="F:1-alkyl-2-acetylglycerophosphocholine esterase activity"/>
    <property type="evidence" value="ECO:0007669"/>
    <property type="project" value="UniProtKB-EC"/>
</dbReference>
<protein>
    <recommendedName>
        <fullName evidence="1">1-alkyl-2-acetylglycerophosphocholine esterase</fullName>
        <ecNumber evidence="1">3.1.1.47</ecNumber>
    </recommendedName>
</protein>
<keyword evidence="2" id="KW-0378">Hydrolase</keyword>
<evidence type="ECO:0000256" key="1">
    <source>
        <dbReference type="ARBA" id="ARBA00013201"/>
    </source>
</evidence>
<dbReference type="GO" id="GO:0016042">
    <property type="term" value="P:lipid catabolic process"/>
    <property type="evidence" value="ECO:0007669"/>
    <property type="project" value="UniProtKB-KW"/>
</dbReference>
<keyword evidence="4" id="KW-0443">Lipid metabolism</keyword>
<dbReference type="Pfam" id="PF03403">
    <property type="entry name" value="PAF-AH_p_II"/>
    <property type="match status" value="1"/>
</dbReference>
<dbReference type="EC" id="3.1.1.47" evidence="1"/>
<gene>
    <name evidence="5" type="ORF">P154DRAFT_404472</name>
</gene>
<evidence type="ECO:0000313" key="6">
    <source>
        <dbReference type="Proteomes" id="UP000799779"/>
    </source>
</evidence>
<organism evidence="5 6">
    <name type="scientific">Amniculicola lignicola CBS 123094</name>
    <dbReference type="NCBI Taxonomy" id="1392246"/>
    <lineage>
        <taxon>Eukaryota</taxon>
        <taxon>Fungi</taxon>
        <taxon>Dikarya</taxon>
        <taxon>Ascomycota</taxon>
        <taxon>Pezizomycotina</taxon>
        <taxon>Dothideomycetes</taxon>
        <taxon>Pleosporomycetidae</taxon>
        <taxon>Pleosporales</taxon>
        <taxon>Amniculicolaceae</taxon>
        <taxon>Amniculicola</taxon>
    </lineage>
</organism>
<dbReference type="Gene3D" id="3.40.50.1820">
    <property type="entry name" value="alpha/beta hydrolase"/>
    <property type="match status" value="1"/>
</dbReference>
<keyword evidence="3" id="KW-0442">Lipid degradation</keyword>
<evidence type="ECO:0000256" key="4">
    <source>
        <dbReference type="ARBA" id="ARBA00023098"/>
    </source>
</evidence>
<evidence type="ECO:0000313" key="5">
    <source>
        <dbReference type="EMBL" id="KAF1998380.1"/>
    </source>
</evidence>
<dbReference type="PANTHER" id="PTHR10272">
    <property type="entry name" value="PLATELET-ACTIVATING FACTOR ACETYLHYDROLASE"/>
    <property type="match status" value="1"/>
</dbReference>
<dbReference type="PANTHER" id="PTHR10272:SF14">
    <property type="entry name" value="PAF ACETYLHYDROLASE FAMILY PROTEIN"/>
    <property type="match status" value="1"/>
</dbReference>
<accession>A0A6A5W8X9</accession>
<dbReference type="EMBL" id="ML977604">
    <property type="protein sequence ID" value="KAF1998380.1"/>
    <property type="molecule type" value="Genomic_DNA"/>
</dbReference>
<evidence type="ECO:0000256" key="2">
    <source>
        <dbReference type="ARBA" id="ARBA00022801"/>
    </source>
</evidence>
<feature type="non-terminal residue" evidence="5">
    <location>
        <position position="307"/>
    </location>
</feature>
<proteinExistence type="predicted"/>
<feature type="non-terminal residue" evidence="5">
    <location>
        <position position="1"/>
    </location>
</feature>
<keyword evidence="6" id="KW-1185">Reference proteome</keyword>
<dbReference type="OrthoDB" id="2363873at2759"/>
<reference evidence="5" key="1">
    <citation type="journal article" date="2020" name="Stud. Mycol.">
        <title>101 Dothideomycetes genomes: a test case for predicting lifestyles and emergence of pathogens.</title>
        <authorList>
            <person name="Haridas S."/>
            <person name="Albert R."/>
            <person name="Binder M."/>
            <person name="Bloem J."/>
            <person name="Labutti K."/>
            <person name="Salamov A."/>
            <person name="Andreopoulos B."/>
            <person name="Baker S."/>
            <person name="Barry K."/>
            <person name="Bills G."/>
            <person name="Bluhm B."/>
            <person name="Cannon C."/>
            <person name="Castanera R."/>
            <person name="Culley D."/>
            <person name="Daum C."/>
            <person name="Ezra D."/>
            <person name="Gonzalez J."/>
            <person name="Henrissat B."/>
            <person name="Kuo A."/>
            <person name="Liang C."/>
            <person name="Lipzen A."/>
            <person name="Lutzoni F."/>
            <person name="Magnuson J."/>
            <person name="Mondo S."/>
            <person name="Nolan M."/>
            <person name="Ohm R."/>
            <person name="Pangilinan J."/>
            <person name="Park H.-J."/>
            <person name="Ramirez L."/>
            <person name="Alfaro M."/>
            <person name="Sun H."/>
            <person name="Tritt A."/>
            <person name="Yoshinaga Y."/>
            <person name="Zwiers L.-H."/>
            <person name="Turgeon B."/>
            <person name="Goodwin S."/>
            <person name="Spatafora J."/>
            <person name="Crous P."/>
            <person name="Grigoriev I."/>
        </authorList>
    </citation>
    <scope>NUCLEOTIDE SEQUENCE</scope>
    <source>
        <strain evidence="5">CBS 123094</strain>
    </source>
</reference>
<name>A0A6A5W8X9_9PLEO</name>
<dbReference type="AlphaFoldDB" id="A0A6A5W8X9"/>
<dbReference type="Proteomes" id="UP000799779">
    <property type="component" value="Unassembled WGS sequence"/>
</dbReference>
<evidence type="ECO:0000256" key="3">
    <source>
        <dbReference type="ARBA" id="ARBA00022963"/>
    </source>
</evidence>
<sequence length="307" mass="33915">SFKVAISHLAFSNSQVMDTLAPNQTPRKVMTTLFFPINATSCTNTCSFPYMSTPISNITTRQFSKSATSTSPAMDIASMQFRACCVNNRALQPKKYGLVILEPGFGTSRLMYGAIANEIASHGHAVITIDHPYDANIVEYTTTSENTFISNSIPLDPFSPNNAWNDTISKVVQTRVTDIQFVLKSLENQDVADQYFAPHNYIKSFASGFDMSKIGIVGHGLGGTVATRMAILDPKFRVSINMDGSPPPLSSDTTAPIVFFGRKDHRREHDELWKRAWPHLKGEKATEFDMKNGGVFDYSDLPLIANL</sequence>
<dbReference type="InterPro" id="IPR029058">
    <property type="entry name" value="AB_hydrolase_fold"/>
</dbReference>